<accession>L9VG04</accession>
<keyword evidence="2" id="KW-1185">Reference proteome</keyword>
<protein>
    <submittedName>
        <fullName evidence="1">Uncharacterized protein</fullName>
    </submittedName>
</protein>
<sequence>MAVIDSFWSATNQNLSVLSQSYQGDDSTALLSQKRVGRAVLGDVLESASDDVFALSETNEFIIP</sequence>
<gene>
    <name evidence="1" type="ORF">C496_22249</name>
</gene>
<dbReference type="Proteomes" id="UP000011599">
    <property type="component" value="Unassembled WGS sequence"/>
</dbReference>
<evidence type="ECO:0000313" key="1">
    <source>
        <dbReference type="EMBL" id="ELY35897.1"/>
    </source>
</evidence>
<evidence type="ECO:0000313" key="2">
    <source>
        <dbReference type="Proteomes" id="UP000011599"/>
    </source>
</evidence>
<name>L9VG04_9EURY</name>
<proteinExistence type="predicted"/>
<reference evidence="1 2" key="1">
    <citation type="journal article" date="2014" name="PLoS Genet.">
        <title>Phylogenetically driven sequencing of extremely halophilic archaea reveals strategies for static and dynamic osmo-response.</title>
        <authorList>
            <person name="Becker E.A."/>
            <person name="Seitzer P.M."/>
            <person name="Tritt A."/>
            <person name="Larsen D."/>
            <person name="Krusor M."/>
            <person name="Yao A.I."/>
            <person name="Wu D."/>
            <person name="Madern D."/>
            <person name="Eisen J.A."/>
            <person name="Darling A.E."/>
            <person name="Facciotti M.T."/>
        </authorList>
    </citation>
    <scope>NUCLEOTIDE SEQUENCE [LARGE SCALE GENOMIC DNA]</scope>
    <source>
        <strain evidence="1 2">GA33</strain>
    </source>
</reference>
<dbReference type="AlphaFoldDB" id="L9VG04"/>
<comment type="caution">
    <text evidence="1">The sequence shown here is derived from an EMBL/GenBank/DDBJ whole genome shotgun (WGS) entry which is preliminary data.</text>
</comment>
<dbReference type="EMBL" id="AOHW01000053">
    <property type="protein sequence ID" value="ELY35897.1"/>
    <property type="molecule type" value="Genomic_DNA"/>
</dbReference>
<organism evidence="1 2">
    <name type="scientific">Natronorubrum tibetense GA33</name>
    <dbReference type="NCBI Taxonomy" id="1114856"/>
    <lineage>
        <taxon>Archaea</taxon>
        <taxon>Methanobacteriati</taxon>
        <taxon>Methanobacteriota</taxon>
        <taxon>Stenosarchaea group</taxon>
        <taxon>Halobacteria</taxon>
        <taxon>Halobacteriales</taxon>
        <taxon>Natrialbaceae</taxon>
        <taxon>Natronorubrum</taxon>
    </lineage>
</organism>